<organism evidence="6 7">
    <name type="scientific">Lacinutrix venerupis</name>
    <dbReference type="NCBI Taxonomy" id="1486034"/>
    <lineage>
        <taxon>Bacteria</taxon>
        <taxon>Pseudomonadati</taxon>
        <taxon>Bacteroidota</taxon>
        <taxon>Flavobacteriia</taxon>
        <taxon>Flavobacteriales</taxon>
        <taxon>Flavobacteriaceae</taxon>
        <taxon>Lacinutrix</taxon>
    </lineage>
</organism>
<evidence type="ECO:0000256" key="3">
    <source>
        <dbReference type="ARBA" id="ARBA00022679"/>
    </source>
</evidence>
<protein>
    <submittedName>
        <fullName evidence="6">Glycosyl transferase family 2</fullName>
    </submittedName>
</protein>
<evidence type="ECO:0000256" key="4">
    <source>
        <dbReference type="SAM" id="Phobius"/>
    </source>
</evidence>
<sequence length="370" mass="43141">MSLLDVAFYSFVVVALIQVVYYGVLFGSFSFKKKEPSKPQSVPISILICAKNEAKNLKQFLPSIIEQDYYNFEIVLINDASTDKTLEVMEHYSEKHNNIKIVNVRNNETFWANKKYALTLGIKAAQHDHLLFTDADCKPISKQWISEMASHFTNKKTIVLGYGAYHKIPKSFLNKLIRYETLLTAIQYFSFAKLNMPYMGVGRNLAYHRDEFYKTNGFIKHIKIRSGDDDLFINEAANSKNTTICYTDISFTSSIPKKSFKEWFRQKRRHVSTANNYKFKHKALLALFYISQILFWLLLIITFTLQIYWELAIAILVIRLLIQYLSIGFSAKKLNEIDILYLLPLLEIFLIGFQLTIFITNIISKPKYWK</sequence>
<dbReference type="RefSeq" id="WP_076732090.1">
    <property type="nucleotide sequence ID" value="NZ_CP019352.1"/>
</dbReference>
<feature type="domain" description="Glycosyltransferase 2-like" evidence="5">
    <location>
        <begin position="45"/>
        <end position="179"/>
    </location>
</feature>
<keyword evidence="4" id="KW-0812">Transmembrane</keyword>
<proteinExistence type="inferred from homology"/>
<dbReference type="PANTHER" id="PTHR43630">
    <property type="entry name" value="POLY-BETA-1,6-N-ACETYL-D-GLUCOSAMINE SYNTHASE"/>
    <property type="match status" value="1"/>
</dbReference>
<feature type="transmembrane region" description="Helical" evidence="4">
    <location>
        <begin position="6"/>
        <end position="31"/>
    </location>
</feature>
<dbReference type="GO" id="GO:0016757">
    <property type="term" value="F:glycosyltransferase activity"/>
    <property type="evidence" value="ECO:0007669"/>
    <property type="project" value="UniProtKB-KW"/>
</dbReference>
<feature type="transmembrane region" description="Helical" evidence="4">
    <location>
        <begin position="339"/>
        <end position="363"/>
    </location>
</feature>
<name>A0AAC9PVD1_9FLAO</name>
<evidence type="ECO:0000313" key="7">
    <source>
        <dbReference type="Proteomes" id="UP000187506"/>
    </source>
</evidence>
<dbReference type="AlphaFoldDB" id="A0AAC9PVD1"/>
<keyword evidence="7" id="KW-1185">Reference proteome</keyword>
<dbReference type="Pfam" id="PF00535">
    <property type="entry name" value="Glycos_transf_2"/>
    <property type="match status" value="1"/>
</dbReference>
<comment type="similarity">
    <text evidence="1">Belongs to the glycosyltransferase 2 family.</text>
</comment>
<evidence type="ECO:0000256" key="2">
    <source>
        <dbReference type="ARBA" id="ARBA00022676"/>
    </source>
</evidence>
<feature type="transmembrane region" description="Helical" evidence="4">
    <location>
        <begin position="307"/>
        <end position="327"/>
    </location>
</feature>
<dbReference type="InterPro" id="IPR001173">
    <property type="entry name" value="Glyco_trans_2-like"/>
</dbReference>
<keyword evidence="4" id="KW-0472">Membrane</keyword>
<reference evidence="6 7" key="1">
    <citation type="submission" date="2017-01" db="EMBL/GenBank/DDBJ databases">
        <title>Complete genome of Lacinutrix venerupis DOK2-8 isolated from seawater in Dokdo.</title>
        <authorList>
            <person name="Chi W.-J."/>
            <person name="Kim J.H."/>
        </authorList>
    </citation>
    <scope>NUCLEOTIDE SEQUENCE [LARGE SCALE GENOMIC DNA]</scope>
    <source>
        <strain evidence="6 7">DOK2-8</strain>
    </source>
</reference>
<dbReference type="KEGG" id="lvn:BWR22_03700"/>
<dbReference type="InterPro" id="IPR029044">
    <property type="entry name" value="Nucleotide-diphossugar_trans"/>
</dbReference>
<evidence type="ECO:0000259" key="5">
    <source>
        <dbReference type="Pfam" id="PF00535"/>
    </source>
</evidence>
<gene>
    <name evidence="6" type="ORF">BWR22_03700</name>
</gene>
<accession>A0AAC9PVD1</accession>
<dbReference type="SUPFAM" id="SSF53448">
    <property type="entry name" value="Nucleotide-diphospho-sugar transferases"/>
    <property type="match status" value="1"/>
</dbReference>
<keyword evidence="2" id="KW-0328">Glycosyltransferase</keyword>
<dbReference type="Gene3D" id="3.90.550.10">
    <property type="entry name" value="Spore Coat Polysaccharide Biosynthesis Protein SpsA, Chain A"/>
    <property type="match status" value="1"/>
</dbReference>
<dbReference type="Proteomes" id="UP000187506">
    <property type="component" value="Chromosome"/>
</dbReference>
<dbReference type="EMBL" id="CP019352">
    <property type="protein sequence ID" value="APX99451.1"/>
    <property type="molecule type" value="Genomic_DNA"/>
</dbReference>
<keyword evidence="4" id="KW-1133">Transmembrane helix</keyword>
<dbReference type="PANTHER" id="PTHR43630:SF1">
    <property type="entry name" value="POLY-BETA-1,6-N-ACETYL-D-GLUCOSAMINE SYNTHASE"/>
    <property type="match status" value="1"/>
</dbReference>
<evidence type="ECO:0000313" key="6">
    <source>
        <dbReference type="EMBL" id="APX99451.1"/>
    </source>
</evidence>
<feature type="transmembrane region" description="Helical" evidence="4">
    <location>
        <begin position="283"/>
        <end position="301"/>
    </location>
</feature>
<evidence type="ECO:0000256" key="1">
    <source>
        <dbReference type="ARBA" id="ARBA00006739"/>
    </source>
</evidence>
<keyword evidence="3 6" id="KW-0808">Transferase</keyword>